<protein>
    <recommendedName>
        <fullName evidence="5">Carbohydrate kinase PfkB domain-containing protein</fullName>
    </recommendedName>
</protein>
<dbReference type="OrthoDB" id="42810at2"/>
<dbReference type="SUPFAM" id="SSF53613">
    <property type="entry name" value="Ribokinase-like"/>
    <property type="match status" value="1"/>
</dbReference>
<gene>
    <name evidence="2" type="ORF">E4650_01940</name>
    <name evidence="1" type="ORF">SAMN04488588_0128</name>
</gene>
<sequence>MRIKYEYKEKTLSIFSQDHSPDLAIIGGIVIEHIHEKIREKSEIKTEIGGRGGRLSFYLKKYKLNPIAFSFLAEDEFLNFILSTYEVNNIPLTWSPNGKQNKRKIRIIDENKCYTTNYSQDSRVDPIYIEEYVCNVNNLFFAYEKWMDNLIDVLFYTDKKTFVDIDLSEIKSNSSFRCNFLFVSNFENKELSVLENINSDYKIIFNKENIQINDEKYNLDLVGKYYEEAISAYQTVFLYYIITKRNIKKSHEFAFDAYKKTLKEGKI</sequence>
<dbReference type="EMBL" id="SRME01000001">
    <property type="protein sequence ID" value="TGG88981.1"/>
    <property type="molecule type" value="Genomic_DNA"/>
</dbReference>
<dbReference type="InterPro" id="IPR029056">
    <property type="entry name" value="Ribokinase-like"/>
</dbReference>
<evidence type="ECO:0000313" key="3">
    <source>
        <dbReference type="Proteomes" id="UP000199322"/>
    </source>
</evidence>
<reference evidence="1 3" key="1">
    <citation type="submission" date="2016-10" db="EMBL/GenBank/DDBJ databases">
        <authorList>
            <person name="de Groot N.N."/>
        </authorList>
    </citation>
    <scope>NUCLEOTIDE SEQUENCE [LARGE SCALE GENOMIC DNA]</scope>
    <source>
        <strain evidence="1 3">WG14</strain>
    </source>
</reference>
<name>A0A1G6HUS1_9BACT</name>
<dbReference type="STRING" id="28234.SAMN04488588_0128"/>
<dbReference type="AlphaFoldDB" id="A0A1G6HUS1"/>
<evidence type="ECO:0000313" key="2">
    <source>
        <dbReference type="EMBL" id="TGG88981.1"/>
    </source>
</evidence>
<reference evidence="2 4" key="2">
    <citation type="submission" date="2019-04" db="EMBL/GenBank/DDBJ databases">
        <title>Draft genome sequence data and analysis of a Fermenting Bacterium, Geotoga petraea strain HO-Geo1, isolated from heavy-oil petroleum reservoir in Russia.</title>
        <authorList>
            <person name="Grouzdev D.S."/>
            <person name="Semenova E.M."/>
            <person name="Sokolova D.S."/>
            <person name="Tourova T.P."/>
            <person name="Poltaraus A.B."/>
            <person name="Nazina T.N."/>
        </authorList>
    </citation>
    <scope>NUCLEOTIDE SEQUENCE [LARGE SCALE GENOMIC DNA]</scope>
    <source>
        <strain evidence="2 4">HO-Geo1</strain>
    </source>
</reference>
<dbReference type="EMBL" id="FMYV01000001">
    <property type="protein sequence ID" value="SDB97992.1"/>
    <property type="molecule type" value="Genomic_DNA"/>
</dbReference>
<dbReference type="Proteomes" id="UP000297288">
    <property type="component" value="Unassembled WGS sequence"/>
</dbReference>
<keyword evidence="3" id="KW-1185">Reference proteome</keyword>
<evidence type="ECO:0008006" key="5">
    <source>
        <dbReference type="Google" id="ProtNLM"/>
    </source>
</evidence>
<proteinExistence type="predicted"/>
<accession>A0A1G6HUS1</accession>
<organism evidence="1 3">
    <name type="scientific">Geotoga petraea</name>
    <dbReference type="NCBI Taxonomy" id="28234"/>
    <lineage>
        <taxon>Bacteria</taxon>
        <taxon>Thermotogati</taxon>
        <taxon>Thermotogota</taxon>
        <taxon>Thermotogae</taxon>
        <taxon>Petrotogales</taxon>
        <taxon>Petrotogaceae</taxon>
        <taxon>Geotoga</taxon>
    </lineage>
</organism>
<evidence type="ECO:0000313" key="1">
    <source>
        <dbReference type="EMBL" id="SDB97992.1"/>
    </source>
</evidence>
<dbReference type="Proteomes" id="UP000199322">
    <property type="component" value="Unassembled WGS sequence"/>
</dbReference>
<dbReference type="RefSeq" id="WP_091401871.1">
    <property type="nucleotide sequence ID" value="NZ_FMYV01000001.1"/>
</dbReference>
<evidence type="ECO:0000313" key="4">
    <source>
        <dbReference type="Proteomes" id="UP000297288"/>
    </source>
</evidence>